<protein>
    <recommendedName>
        <fullName evidence="3">Calcium-binding protein</fullName>
    </recommendedName>
</protein>
<reference evidence="1 2" key="1">
    <citation type="submission" date="2019-03" db="EMBL/GenBank/DDBJ databases">
        <title>Ramlibacter henchirensis DSM 14656, whole genome shotgun sequence.</title>
        <authorList>
            <person name="Zhang X."/>
            <person name="Feng G."/>
            <person name="Zhu H."/>
        </authorList>
    </citation>
    <scope>NUCLEOTIDE SEQUENCE [LARGE SCALE GENOMIC DNA]</scope>
    <source>
        <strain evidence="1 2">DSM 14656</strain>
    </source>
</reference>
<evidence type="ECO:0000313" key="1">
    <source>
        <dbReference type="EMBL" id="TFZ05481.1"/>
    </source>
</evidence>
<dbReference type="Proteomes" id="UP000298180">
    <property type="component" value="Unassembled WGS sequence"/>
</dbReference>
<accession>A0A4Z0C2R2</accession>
<name>A0A4Z0C2R2_9BURK</name>
<proteinExistence type="predicted"/>
<dbReference type="OrthoDB" id="8607307at2"/>
<organism evidence="1 2">
    <name type="scientific">Ramlibacter henchirensis</name>
    <dbReference type="NCBI Taxonomy" id="204072"/>
    <lineage>
        <taxon>Bacteria</taxon>
        <taxon>Pseudomonadati</taxon>
        <taxon>Pseudomonadota</taxon>
        <taxon>Betaproteobacteria</taxon>
        <taxon>Burkholderiales</taxon>
        <taxon>Comamonadaceae</taxon>
        <taxon>Ramlibacter</taxon>
    </lineage>
</organism>
<dbReference type="RefSeq" id="WP_135261562.1">
    <property type="nucleotide sequence ID" value="NZ_SMLM01000001.1"/>
</dbReference>
<dbReference type="InterPro" id="IPR011049">
    <property type="entry name" value="Serralysin-like_metalloprot_C"/>
</dbReference>
<evidence type="ECO:0008006" key="3">
    <source>
        <dbReference type="Google" id="ProtNLM"/>
    </source>
</evidence>
<evidence type="ECO:0000313" key="2">
    <source>
        <dbReference type="Proteomes" id="UP000298180"/>
    </source>
</evidence>
<dbReference type="EMBL" id="SMLM01000001">
    <property type="protein sequence ID" value="TFZ05481.1"/>
    <property type="molecule type" value="Genomic_DNA"/>
</dbReference>
<dbReference type="SUPFAM" id="SSF51120">
    <property type="entry name" value="beta-Roll"/>
    <property type="match status" value="1"/>
</dbReference>
<sequence>MAGGGGDDIYIISNPADRVIEQASGGIDEVRTNVGYTLPENVENLSVHTADLQPGQGNALIGNSLDNRITGAAFTKADILGLDGDDVLEGTGRFGGNLDGGNGNDTLINTIGESRGGPGADLFVAAGRLAHTAPDVPMTVLDFNPQDGDRIDGGFLGSGSDPAALFASGNLQFDAANQRLIFTRNPAAFATTPSAVDQIILLPGLDSFDPTWIVPR</sequence>
<comment type="caution">
    <text evidence="1">The sequence shown here is derived from an EMBL/GenBank/DDBJ whole genome shotgun (WGS) entry which is preliminary data.</text>
</comment>
<dbReference type="PRINTS" id="PR00313">
    <property type="entry name" value="CABNDNGRPT"/>
</dbReference>
<keyword evidence="2" id="KW-1185">Reference proteome</keyword>
<dbReference type="AlphaFoldDB" id="A0A4Z0C2R2"/>
<gene>
    <name evidence="1" type="ORF">EZ313_02065</name>
</gene>